<dbReference type="Proteomes" id="UP000216189">
    <property type="component" value="Unassembled WGS sequence"/>
</dbReference>
<accession>A0ABX4EG25</accession>
<dbReference type="EMBL" id="NPJF01000048">
    <property type="protein sequence ID" value="OYP54277.1"/>
    <property type="molecule type" value="Genomic_DNA"/>
</dbReference>
<dbReference type="RefSeq" id="WP_218827144.1">
    <property type="nucleotide sequence ID" value="NZ_NPJF01000048.1"/>
</dbReference>
<gene>
    <name evidence="1" type="ORF">CIK91_09300</name>
</gene>
<comment type="caution">
    <text evidence="1">The sequence shown here is derived from an EMBL/GenBank/DDBJ whole genome shotgun (WGS) entry which is preliminary data.</text>
</comment>
<evidence type="ECO:0000313" key="2">
    <source>
        <dbReference type="Proteomes" id="UP000216189"/>
    </source>
</evidence>
<protein>
    <submittedName>
        <fullName evidence="1">Uncharacterized protein</fullName>
    </submittedName>
</protein>
<reference evidence="1 2" key="1">
    <citation type="submission" date="2017-08" db="EMBL/GenBank/DDBJ databases">
        <title>Comparative genomics of non-oral Prevotella species.</title>
        <authorList>
            <person name="Accetto T."/>
            <person name="Nograsek B."/>
            <person name="Avgustin G."/>
        </authorList>
    </citation>
    <scope>NUCLEOTIDE SEQUENCE [LARGE SCALE GENOMIC DNA]</scope>
    <source>
        <strain evidence="1 2">TC1-1</strain>
    </source>
</reference>
<feature type="non-terminal residue" evidence="1">
    <location>
        <position position="1"/>
    </location>
</feature>
<proteinExistence type="predicted"/>
<evidence type="ECO:0000313" key="1">
    <source>
        <dbReference type="EMBL" id="OYP54277.1"/>
    </source>
</evidence>
<name>A0ABX4EG25_SEGBR</name>
<keyword evidence="2" id="KW-1185">Reference proteome</keyword>
<organism evidence="1 2">
    <name type="scientific">Segatella bryantii</name>
    <name type="common">Prevotella bryantii</name>
    <dbReference type="NCBI Taxonomy" id="77095"/>
    <lineage>
        <taxon>Bacteria</taxon>
        <taxon>Pseudomonadati</taxon>
        <taxon>Bacteroidota</taxon>
        <taxon>Bacteroidia</taxon>
        <taxon>Bacteroidales</taxon>
        <taxon>Prevotellaceae</taxon>
        <taxon>Segatella</taxon>
    </lineage>
</organism>
<sequence>DPLEGFCLTKPIRYPYQVDPLHMRSSPINTGLSGDCEIFKILYIYNQVIEILFRNIAIRAKYVVLNFVDMNRLIIRLFAVGMLERLKYANFAIVCNCLIHCELAVSCFGALRNARQNPSSYTPKAKGLCDKVIGFSG</sequence>